<dbReference type="PANTHER" id="PTHR32278:SF135">
    <property type="entry name" value="F-BOX PROTEIN PP2-B12"/>
    <property type="match status" value="1"/>
</dbReference>
<accession>A0A7J6V223</accession>
<evidence type="ECO:0000313" key="2">
    <source>
        <dbReference type="Proteomes" id="UP000554482"/>
    </source>
</evidence>
<sequence length="117" mass="13071">MIGARELDIAWGDNPCHWKWISQSDSSFVQVAKLEHVWWLEIRGTTETTILSPKTTYVAYLVIKFTKDDDYGLNTPPTDVLVEFIAGGGTASGARTVYLDPIRSEGHMCNPLLSLNQ</sequence>
<comment type="caution">
    <text evidence="1">The sequence shown here is derived from an EMBL/GenBank/DDBJ whole genome shotgun (WGS) entry which is preliminary data.</text>
</comment>
<dbReference type="Pfam" id="PF14299">
    <property type="entry name" value="PP2"/>
    <property type="match status" value="1"/>
</dbReference>
<protein>
    <submittedName>
        <fullName evidence="1">F-box protein pp2-b1</fullName>
    </submittedName>
</protein>
<name>A0A7J6V223_THATH</name>
<dbReference type="PANTHER" id="PTHR32278">
    <property type="entry name" value="F-BOX DOMAIN-CONTAINING PROTEIN"/>
    <property type="match status" value="1"/>
</dbReference>
<organism evidence="1 2">
    <name type="scientific">Thalictrum thalictroides</name>
    <name type="common">Rue-anemone</name>
    <name type="synonym">Anemone thalictroides</name>
    <dbReference type="NCBI Taxonomy" id="46969"/>
    <lineage>
        <taxon>Eukaryota</taxon>
        <taxon>Viridiplantae</taxon>
        <taxon>Streptophyta</taxon>
        <taxon>Embryophyta</taxon>
        <taxon>Tracheophyta</taxon>
        <taxon>Spermatophyta</taxon>
        <taxon>Magnoliopsida</taxon>
        <taxon>Ranunculales</taxon>
        <taxon>Ranunculaceae</taxon>
        <taxon>Thalictroideae</taxon>
        <taxon>Thalictrum</taxon>
    </lineage>
</organism>
<reference evidence="1 2" key="1">
    <citation type="submission" date="2020-06" db="EMBL/GenBank/DDBJ databases">
        <title>Transcriptomic and genomic resources for Thalictrum thalictroides and T. hernandezii: Facilitating candidate gene discovery in an emerging model plant lineage.</title>
        <authorList>
            <person name="Arias T."/>
            <person name="Riano-Pachon D.M."/>
            <person name="Di Stilio V.S."/>
        </authorList>
    </citation>
    <scope>NUCLEOTIDE SEQUENCE [LARGE SCALE GENOMIC DNA]</scope>
    <source>
        <strain evidence="2">cv. WT478/WT964</strain>
        <tissue evidence="1">Leaves</tissue>
    </source>
</reference>
<dbReference type="OrthoDB" id="1918565at2759"/>
<dbReference type="EMBL" id="JABWDY010039271">
    <property type="protein sequence ID" value="KAF5179049.1"/>
    <property type="molecule type" value="Genomic_DNA"/>
</dbReference>
<evidence type="ECO:0000313" key="1">
    <source>
        <dbReference type="EMBL" id="KAF5179049.1"/>
    </source>
</evidence>
<keyword evidence="2" id="KW-1185">Reference proteome</keyword>
<dbReference type="InterPro" id="IPR025886">
    <property type="entry name" value="PP2-like"/>
</dbReference>
<dbReference type="AlphaFoldDB" id="A0A7J6V223"/>
<proteinExistence type="predicted"/>
<gene>
    <name evidence="1" type="ORF">FRX31_031364</name>
</gene>
<dbReference type="Proteomes" id="UP000554482">
    <property type="component" value="Unassembled WGS sequence"/>
</dbReference>